<accession>A0A5C5XIA1</accession>
<organism evidence="1 2">
    <name type="scientific">Rubinisphaera italica</name>
    <dbReference type="NCBI Taxonomy" id="2527969"/>
    <lineage>
        <taxon>Bacteria</taxon>
        <taxon>Pseudomonadati</taxon>
        <taxon>Planctomycetota</taxon>
        <taxon>Planctomycetia</taxon>
        <taxon>Planctomycetales</taxon>
        <taxon>Planctomycetaceae</taxon>
        <taxon>Rubinisphaera</taxon>
    </lineage>
</organism>
<keyword evidence="2" id="KW-1185">Reference proteome</keyword>
<gene>
    <name evidence="1" type="ORF">Pan54_36030</name>
</gene>
<dbReference type="Pfam" id="PF04250">
    <property type="entry name" value="DUF429"/>
    <property type="match status" value="1"/>
</dbReference>
<name>A0A5C5XIA1_9PLAN</name>
<dbReference type="EMBL" id="SJPG01000001">
    <property type="protein sequence ID" value="TWT62857.1"/>
    <property type="molecule type" value="Genomic_DNA"/>
</dbReference>
<dbReference type="AlphaFoldDB" id="A0A5C5XIA1"/>
<sequence>MSDLKIDWIYRFAVNGSFPDPFEEVAAICAICEETEYAYLLLSNRSSPPMSAATTGQVVGICTAESGRLLLQATAVVREQPASHSITPNAVTGLYGELADRVFCKIENVQLTGSIPVDESILSAEAQKDLLNGQATVKRLTKATKKPKRAAKQNPVSVAPDLEPIELDSVELQFAIPPDVDEFVVGLDPTAATWESAMTVGTKKMPSFALRIKDGRLSVAESPLALHLTNNDFWQRVNDLKASLTCIDGPCGTNGPRLLDAYSAWADDGCHGTRDSEIQLYREGVGLFWTSQNTVMNFKGPDRWIARSLRLFSESPTIEKIETHPHGAFLFLWHSFGQEGKPPEKSKLAGQDARFAILKKFLPDLTRKMVPDHDAMDSAVAALVAALHRLGLTTSFGTMKNGGLIWMPNISDQVRRNGEN</sequence>
<evidence type="ECO:0000313" key="2">
    <source>
        <dbReference type="Proteomes" id="UP000316095"/>
    </source>
</evidence>
<evidence type="ECO:0000313" key="1">
    <source>
        <dbReference type="EMBL" id="TWT62857.1"/>
    </source>
</evidence>
<protein>
    <submittedName>
        <fullName evidence="1">Uncharacterized protein</fullName>
    </submittedName>
</protein>
<proteinExistence type="predicted"/>
<comment type="caution">
    <text evidence="1">The sequence shown here is derived from an EMBL/GenBank/DDBJ whole genome shotgun (WGS) entry which is preliminary data.</text>
</comment>
<dbReference type="Proteomes" id="UP000316095">
    <property type="component" value="Unassembled WGS sequence"/>
</dbReference>
<reference evidence="1 2" key="1">
    <citation type="submission" date="2019-02" db="EMBL/GenBank/DDBJ databases">
        <title>Deep-cultivation of Planctomycetes and their phenomic and genomic characterization uncovers novel biology.</title>
        <authorList>
            <person name="Wiegand S."/>
            <person name="Jogler M."/>
            <person name="Boedeker C."/>
            <person name="Pinto D."/>
            <person name="Vollmers J."/>
            <person name="Rivas-Marin E."/>
            <person name="Kohn T."/>
            <person name="Peeters S.H."/>
            <person name="Heuer A."/>
            <person name="Rast P."/>
            <person name="Oberbeckmann S."/>
            <person name="Bunk B."/>
            <person name="Jeske O."/>
            <person name="Meyerdierks A."/>
            <person name="Storesund J.E."/>
            <person name="Kallscheuer N."/>
            <person name="Luecker S."/>
            <person name="Lage O.M."/>
            <person name="Pohl T."/>
            <person name="Merkel B.J."/>
            <person name="Hornburger P."/>
            <person name="Mueller R.-W."/>
            <person name="Bruemmer F."/>
            <person name="Labrenz M."/>
            <person name="Spormann A.M."/>
            <person name="Op Den Camp H."/>
            <person name="Overmann J."/>
            <person name="Amann R."/>
            <person name="Jetten M.S.M."/>
            <person name="Mascher T."/>
            <person name="Medema M.H."/>
            <person name="Devos D.P."/>
            <person name="Kaster A.-K."/>
            <person name="Ovreas L."/>
            <person name="Rohde M."/>
            <person name="Galperin M.Y."/>
            <person name="Jogler C."/>
        </authorList>
    </citation>
    <scope>NUCLEOTIDE SEQUENCE [LARGE SCALE GENOMIC DNA]</scope>
    <source>
        <strain evidence="1 2">Pan54</strain>
    </source>
</reference>
<dbReference type="InterPro" id="IPR007362">
    <property type="entry name" value="DUF429"/>
</dbReference>